<evidence type="ECO:0000313" key="2">
    <source>
        <dbReference type="EMBL" id="AKQ02657.1"/>
    </source>
</evidence>
<name>A0A0H4T835_9BACT</name>
<accession>A0A0H4T835</accession>
<dbReference type="AlphaFoldDB" id="A0A0H4T835"/>
<keyword evidence="1" id="KW-1133">Transmembrane helix</keyword>
<reference evidence="2" key="1">
    <citation type="journal article" date="2015" name="ISME J.">
        <title>Aquifer environment selects for microbial species cohorts in sediment and groundwater.</title>
        <authorList>
            <person name="Hug L.A."/>
            <person name="Thomas B.C."/>
            <person name="Brown C.T."/>
            <person name="Frischkorn K.R."/>
            <person name="Williams K.H."/>
            <person name="Tringe S.G."/>
            <person name="Banfield J.F."/>
        </authorList>
    </citation>
    <scope>NUCLEOTIDE SEQUENCE</scope>
</reference>
<dbReference type="EMBL" id="KT007001">
    <property type="protein sequence ID" value="AKQ02657.1"/>
    <property type="molecule type" value="Genomic_DNA"/>
</dbReference>
<proteinExistence type="predicted"/>
<protein>
    <submittedName>
        <fullName evidence="2">Uncharacterized protein</fullName>
    </submittedName>
</protein>
<keyword evidence="1" id="KW-0472">Membrane</keyword>
<evidence type="ECO:0000256" key="1">
    <source>
        <dbReference type="SAM" id="Phobius"/>
    </source>
</evidence>
<feature type="transmembrane region" description="Helical" evidence="1">
    <location>
        <begin position="146"/>
        <end position="166"/>
    </location>
</feature>
<organism evidence="2">
    <name type="scientific">uncultured Parcubacteria bacterium Rifle_16ft_4_minimus_37658</name>
    <dbReference type="NCBI Taxonomy" id="1665141"/>
    <lineage>
        <taxon>Bacteria</taxon>
        <taxon>Candidatus Parcubacteria</taxon>
        <taxon>environmental samples</taxon>
    </lineage>
</organism>
<sequence length="174" mass="18664">MIRPTLVIAIFFLAVSSVYAIGLSVSPPELNASGTIFKAASAKFTVKNSSNEVALFEIYPDDFTGEIKISPESFVLNPGDKKEILAEAGFKKSGKYRTDISVVAKPMTGSSLKAAGGLKIPFTADIGEERSTQLGLLMSSINMETLIILSAIFALGILVFGLKYGFQKFKKAKN</sequence>
<keyword evidence="1" id="KW-0812">Transmembrane</keyword>